<sequence>MNLPIAGIMQFQSFTRLLHRLCEEPDVPEETITELIHLFPSITKDLRVQGLRYIFIAVAKCSAACCNSTGADQRKKCLLVDLVKVACECTPISSLKLFFEFYIFLLTDIYDSTRQLDYVANIHEEYKLSIMTAVVALTQSLTYETRMDLYTVENAFHLSRMIYVALSMAQKEKLQSLRLSSIECVMSLAQIYNDTLIEDRLLRKRVAGTFILFTPGIISGFSSIVRDDGRCGHKVILMAFRALGRFIALQMENYDNIDVGTANFEPPQSSETPQLNPTASRENIIGNLKSKRIDAAWYRATDEKLCQIFRTISKVTFHYHQQVRLEVAQNLLVLIERCSDTMSNFASKALEAIIKLSEDEDDQIANLCKNGLRQFQENLPAAKQKDLLEGLEEAFFISLMTLPRVFNSFDEAQQLSSLNLLVGYLQLFGSNMPQVLRSVAHSHRLIDSLTHISEFERRDIRLFEEYAVEDIESREYLRAPWKNFRYINGEAVRKKLEVVHQTLAKFDVNDQISYLLLDIFVSSKDRRREVTYILNNMLSGIHDEKVLEHLTLLENVTKLYLEPEYWKLPTEVSYRCQLAQVQYNIIQICLQLEGIGKIAAKLGKQFQHLLLHTLSPILERAGSTNPVIKLAGTAALAEIAKACGYETVTHLIRDNDDYFSFHISNKIRKTDESVATISILTTVLRYSDVSNMISITAVITDVLSQTYDKYFQEDFANVYLHLFQMYIKVLLRWYSIEVEILPIKSKQELTDQYLEFQVSGLQLTHEPKGKTAEEMYREDLNSYRSKKDLKEDEPELSEIVDKTKRPFHIVLIINLLTRILNFLPSKDKSRKLLVLDILIDGLEVLGEWENDLLPLVHKVWEPLIGRFKETDEYLIIHRSYQLLVTLARLSKDFIRSRTTKDVLPDILKILKGLSEHSYLKDHGAAYRYTQAYKLQLTMLQHLGRLVIDIDMVDTHITTVMQTVVCYLSVKQPIPLQKATVGCFCDLMIYDRPLVIQMLQHFLLEETGEHLQEFRKNVEYILQGGAINSNI</sequence>
<gene>
    <name evidence="3" type="ORF">PPYR_04636</name>
</gene>
<evidence type="ECO:0000259" key="1">
    <source>
        <dbReference type="Pfam" id="PF24173"/>
    </source>
</evidence>
<dbReference type="InterPro" id="IPR057566">
    <property type="entry name" value="TPR_TTI1_N"/>
</dbReference>
<dbReference type="Proteomes" id="UP000327044">
    <property type="component" value="Unassembled WGS sequence"/>
</dbReference>
<dbReference type="EMBL" id="VVIM01000002">
    <property type="protein sequence ID" value="KAB0802450.1"/>
    <property type="molecule type" value="Genomic_DNA"/>
</dbReference>
<evidence type="ECO:0000313" key="3">
    <source>
        <dbReference type="EMBL" id="KAB0802450.1"/>
    </source>
</evidence>
<dbReference type="Pfam" id="PF24181">
    <property type="entry name" value="TPR_TTI1_C"/>
    <property type="match status" value="1"/>
</dbReference>
<dbReference type="OrthoDB" id="49511at2759"/>
<feature type="domain" description="TTI1 C-terminal TPR" evidence="2">
    <location>
        <begin position="755"/>
        <end position="991"/>
    </location>
</feature>
<dbReference type="PANTHER" id="PTHR18460">
    <property type="entry name" value="TEL2 INTERACTING PROTEIN 1 TTI1 FAMILY MEMBER"/>
    <property type="match status" value="1"/>
</dbReference>
<reference evidence="3 4" key="1">
    <citation type="journal article" date="2018" name="Elife">
        <title>Firefly genomes illuminate parallel origins of bioluminescence in beetles.</title>
        <authorList>
            <person name="Fallon T.R."/>
            <person name="Lower S.E."/>
            <person name="Chang C.H."/>
            <person name="Bessho-Uehara M."/>
            <person name="Martin G.J."/>
            <person name="Bewick A.J."/>
            <person name="Behringer M."/>
            <person name="Debat H.J."/>
            <person name="Wong I."/>
            <person name="Day J.C."/>
            <person name="Suvorov A."/>
            <person name="Silva C.J."/>
            <person name="Stanger-Hall K.F."/>
            <person name="Hall D.W."/>
            <person name="Schmitz R.J."/>
            <person name="Nelson D.R."/>
            <person name="Lewis S.M."/>
            <person name="Shigenobu S."/>
            <person name="Bybee S.M."/>
            <person name="Larracuente A.M."/>
            <person name="Oba Y."/>
            <person name="Weng J.K."/>
        </authorList>
    </citation>
    <scope>NUCLEOTIDE SEQUENCE [LARGE SCALE GENOMIC DNA]</scope>
    <source>
        <strain evidence="3">1611_PpyrPB1</strain>
        <tissue evidence="3">Whole body</tissue>
    </source>
</reference>
<name>A0A5N4AZ67_PHOPY</name>
<evidence type="ECO:0000313" key="4">
    <source>
        <dbReference type="Proteomes" id="UP000327044"/>
    </source>
</evidence>
<dbReference type="InterPro" id="IPR052587">
    <property type="entry name" value="TELO2-interacting_protein_1"/>
</dbReference>
<dbReference type="Gene3D" id="1.25.10.10">
    <property type="entry name" value="Leucine-rich Repeat Variant"/>
    <property type="match status" value="2"/>
</dbReference>
<dbReference type="Pfam" id="PF21547">
    <property type="entry name" value="TTI1"/>
    <property type="match status" value="1"/>
</dbReference>
<dbReference type="GO" id="GO:0005737">
    <property type="term" value="C:cytoplasm"/>
    <property type="evidence" value="ECO:0007669"/>
    <property type="project" value="TreeGrafter"/>
</dbReference>
<evidence type="ECO:0008006" key="5">
    <source>
        <dbReference type="Google" id="ProtNLM"/>
    </source>
</evidence>
<dbReference type="InParanoid" id="A0A5N4AZ67"/>
<dbReference type="Pfam" id="PF24176">
    <property type="entry name" value="TPR_TTI1_2nd"/>
    <property type="match status" value="1"/>
</dbReference>
<organism evidence="3 4">
    <name type="scientific">Photinus pyralis</name>
    <name type="common">Common eastern firefly</name>
    <name type="synonym">Lampyris pyralis</name>
    <dbReference type="NCBI Taxonomy" id="7054"/>
    <lineage>
        <taxon>Eukaryota</taxon>
        <taxon>Metazoa</taxon>
        <taxon>Ecdysozoa</taxon>
        <taxon>Arthropoda</taxon>
        <taxon>Hexapoda</taxon>
        <taxon>Insecta</taxon>
        <taxon>Pterygota</taxon>
        <taxon>Neoptera</taxon>
        <taxon>Endopterygota</taxon>
        <taxon>Coleoptera</taxon>
        <taxon>Polyphaga</taxon>
        <taxon>Elateriformia</taxon>
        <taxon>Elateroidea</taxon>
        <taxon>Lampyridae</taxon>
        <taxon>Lampyrinae</taxon>
        <taxon>Photinus</taxon>
    </lineage>
</organism>
<dbReference type="InterPro" id="IPR049362">
    <property type="entry name" value="TTI1_rpt"/>
</dbReference>
<dbReference type="Pfam" id="PF24173">
    <property type="entry name" value="TPR_TTI1_N"/>
    <property type="match status" value="1"/>
</dbReference>
<dbReference type="PANTHER" id="PTHR18460:SF3">
    <property type="entry name" value="TELO2-INTERACTING PROTEIN 1 HOMOLOG"/>
    <property type="match status" value="1"/>
</dbReference>
<dbReference type="InterPro" id="IPR011989">
    <property type="entry name" value="ARM-like"/>
</dbReference>
<dbReference type="FunCoup" id="A0A5N4AZ67">
    <property type="interactions" value="1739"/>
</dbReference>
<keyword evidence="4" id="KW-1185">Reference proteome</keyword>
<evidence type="ECO:0000259" key="2">
    <source>
        <dbReference type="Pfam" id="PF24181"/>
    </source>
</evidence>
<accession>A0A5N4AZ67</accession>
<dbReference type="AlphaFoldDB" id="A0A5N4AZ67"/>
<dbReference type="InterPro" id="IPR016024">
    <property type="entry name" value="ARM-type_fold"/>
</dbReference>
<dbReference type="SUPFAM" id="SSF48371">
    <property type="entry name" value="ARM repeat"/>
    <property type="match status" value="1"/>
</dbReference>
<comment type="caution">
    <text evidence="3">The sequence shown here is derived from an EMBL/GenBank/DDBJ whole genome shotgun (WGS) entry which is preliminary data.</text>
</comment>
<protein>
    <recommendedName>
        <fullName evidence="5">TELO2-interacting protein 1 homolog</fullName>
    </recommendedName>
</protein>
<feature type="domain" description="TTI1 N-terminal TPR" evidence="1">
    <location>
        <begin position="20"/>
        <end position="360"/>
    </location>
</feature>
<dbReference type="InterPro" id="IPR057567">
    <property type="entry name" value="TPR_TTI1_C"/>
</dbReference>
<proteinExistence type="predicted"/>